<dbReference type="EMBL" id="PYGC01000012">
    <property type="protein sequence ID" value="PSK80880.1"/>
    <property type="molecule type" value="Genomic_DNA"/>
</dbReference>
<dbReference type="AlphaFoldDB" id="A0A2P8C7D1"/>
<protein>
    <submittedName>
        <fullName evidence="1">Uncharacterized protein</fullName>
    </submittedName>
</protein>
<evidence type="ECO:0000313" key="1">
    <source>
        <dbReference type="EMBL" id="PSK80880.1"/>
    </source>
</evidence>
<proteinExistence type="predicted"/>
<comment type="caution">
    <text evidence="1">The sequence shown here is derived from an EMBL/GenBank/DDBJ whole genome shotgun (WGS) entry which is preliminary data.</text>
</comment>
<reference evidence="1 2" key="1">
    <citation type="submission" date="2018-03" db="EMBL/GenBank/DDBJ databases">
        <title>Genomic Encyclopedia of Archaeal and Bacterial Type Strains, Phase II (KMG-II): from individual species to whole genera.</title>
        <authorList>
            <person name="Goeker M."/>
        </authorList>
    </citation>
    <scope>NUCLEOTIDE SEQUENCE [LARGE SCALE GENOMIC DNA]</scope>
    <source>
        <strain evidence="1 2">DSM 27267</strain>
    </source>
</reference>
<sequence length="29" mass="3559">MRKGLGSYAYRIFFYAVKKKFYKHKIPAF</sequence>
<accession>A0A2P8C7D1</accession>
<gene>
    <name evidence="1" type="ORF">CLV93_11215</name>
</gene>
<name>A0A2P8C7D1_9BACT</name>
<evidence type="ECO:0000313" key="2">
    <source>
        <dbReference type="Proteomes" id="UP000240621"/>
    </source>
</evidence>
<dbReference type="Proteomes" id="UP000240621">
    <property type="component" value="Unassembled WGS sequence"/>
</dbReference>
<organism evidence="1 2">
    <name type="scientific">Prolixibacter denitrificans</name>
    <dbReference type="NCBI Taxonomy" id="1541063"/>
    <lineage>
        <taxon>Bacteria</taxon>
        <taxon>Pseudomonadati</taxon>
        <taxon>Bacteroidota</taxon>
        <taxon>Bacteroidia</taxon>
        <taxon>Marinilabiliales</taxon>
        <taxon>Prolixibacteraceae</taxon>
        <taxon>Prolixibacter</taxon>
    </lineage>
</organism>